<dbReference type="OrthoDB" id="9768783at2"/>
<dbReference type="STRING" id="1146883.BLASA_2645"/>
<evidence type="ECO:0000256" key="6">
    <source>
        <dbReference type="SAM" id="Phobius"/>
    </source>
</evidence>
<evidence type="ECO:0000256" key="2">
    <source>
        <dbReference type="ARBA" id="ARBA00022448"/>
    </source>
</evidence>
<dbReference type="PANTHER" id="PTHR23519">
    <property type="entry name" value="AUTOPHAGY-RELATED PROTEIN 22"/>
    <property type="match status" value="1"/>
</dbReference>
<evidence type="ECO:0000313" key="8">
    <source>
        <dbReference type="EMBL" id="CCG03521.1"/>
    </source>
</evidence>
<feature type="transmembrane region" description="Helical" evidence="6">
    <location>
        <begin position="419"/>
        <end position="438"/>
    </location>
</feature>
<feature type="transmembrane region" description="Helical" evidence="6">
    <location>
        <begin position="132"/>
        <end position="152"/>
    </location>
</feature>
<evidence type="ECO:0000259" key="7">
    <source>
        <dbReference type="PROSITE" id="PS50850"/>
    </source>
</evidence>
<dbReference type="PROSITE" id="PS50850">
    <property type="entry name" value="MFS"/>
    <property type="match status" value="1"/>
</dbReference>
<dbReference type="KEGG" id="bsd:BLASA_2645"/>
<feature type="transmembrane region" description="Helical" evidence="6">
    <location>
        <begin position="75"/>
        <end position="95"/>
    </location>
</feature>
<dbReference type="InterPro" id="IPR050495">
    <property type="entry name" value="ATG22/LtaA_families"/>
</dbReference>
<dbReference type="eggNOG" id="COG2270">
    <property type="taxonomic scope" value="Bacteria"/>
</dbReference>
<dbReference type="Pfam" id="PF11700">
    <property type="entry name" value="ATG22"/>
    <property type="match status" value="1"/>
</dbReference>
<evidence type="ECO:0000256" key="3">
    <source>
        <dbReference type="ARBA" id="ARBA00022692"/>
    </source>
</evidence>
<dbReference type="GO" id="GO:0022857">
    <property type="term" value="F:transmembrane transporter activity"/>
    <property type="evidence" value="ECO:0007669"/>
    <property type="project" value="InterPro"/>
</dbReference>
<reference evidence="9" key="2">
    <citation type="submission" date="2012-02" db="EMBL/GenBank/DDBJ databases">
        <title>Complete genome sequence of Blastococcus saxobsidens strain DD2.</title>
        <authorList>
            <person name="Genoscope."/>
        </authorList>
    </citation>
    <scope>NUCLEOTIDE SEQUENCE [LARGE SCALE GENOMIC DNA]</scope>
    <source>
        <strain evidence="9">DD2</strain>
    </source>
</reference>
<organism evidence="8 9">
    <name type="scientific">Blastococcus saxobsidens (strain DD2)</name>
    <dbReference type="NCBI Taxonomy" id="1146883"/>
    <lineage>
        <taxon>Bacteria</taxon>
        <taxon>Bacillati</taxon>
        <taxon>Actinomycetota</taxon>
        <taxon>Actinomycetes</taxon>
        <taxon>Geodermatophilales</taxon>
        <taxon>Geodermatophilaceae</taxon>
        <taxon>Blastococcus</taxon>
    </lineage>
</organism>
<dbReference type="GO" id="GO:0005886">
    <property type="term" value="C:plasma membrane"/>
    <property type="evidence" value="ECO:0007669"/>
    <property type="project" value="UniProtKB-SubCell"/>
</dbReference>
<dbReference type="AlphaFoldDB" id="H6RIX9"/>
<feature type="transmembrane region" description="Helical" evidence="6">
    <location>
        <begin position="107"/>
        <end position="126"/>
    </location>
</feature>
<protein>
    <submittedName>
        <fullName evidence="8">Uncharacterized MFS-type transporter yxiO</fullName>
    </submittedName>
</protein>
<feature type="transmembrane region" description="Helical" evidence="6">
    <location>
        <begin position="203"/>
        <end position="226"/>
    </location>
</feature>
<dbReference type="InterPro" id="IPR024671">
    <property type="entry name" value="Atg22-like"/>
</dbReference>
<dbReference type="InterPro" id="IPR036259">
    <property type="entry name" value="MFS_trans_sf"/>
</dbReference>
<dbReference type="HOGENOM" id="CLU_017518_3_0_11"/>
<dbReference type="RefSeq" id="WP_014376404.1">
    <property type="nucleotide sequence ID" value="NC_016943.1"/>
</dbReference>
<dbReference type="Gene3D" id="1.20.1250.20">
    <property type="entry name" value="MFS general substrate transporter like domains"/>
    <property type="match status" value="1"/>
</dbReference>
<reference evidence="8 9" key="1">
    <citation type="journal article" date="2012" name="J. Bacteriol.">
        <title>Genome Sequence of Blastococcus saxobsidens DD2, a Stone-Inhabiting Bacterium.</title>
        <authorList>
            <person name="Chouaia B."/>
            <person name="Crotti E."/>
            <person name="Brusetti L."/>
            <person name="Daffonchio D."/>
            <person name="Essoussi I."/>
            <person name="Nouioui I."/>
            <person name="Sbissi I."/>
            <person name="Ghodhbane-Gtari F."/>
            <person name="Gtari M."/>
            <person name="Vacherie B."/>
            <person name="Barbe V."/>
            <person name="Medigue C."/>
            <person name="Gury J."/>
            <person name="Pujic P."/>
            <person name="Normand P."/>
        </authorList>
    </citation>
    <scope>NUCLEOTIDE SEQUENCE [LARGE SCALE GENOMIC DNA]</scope>
    <source>
        <strain evidence="8 9">DD2</strain>
    </source>
</reference>
<feature type="transmembrane region" description="Helical" evidence="6">
    <location>
        <begin position="173"/>
        <end position="191"/>
    </location>
</feature>
<name>H6RIX9_BLASD</name>
<evidence type="ECO:0000313" key="9">
    <source>
        <dbReference type="Proteomes" id="UP000007517"/>
    </source>
</evidence>
<evidence type="ECO:0000256" key="1">
    <source>
        <dbReference type="ARBA" id="ARBA00004651"/>
    </source>
</evidence>
<keyword evidence="3 6" id="KW-0812">Transmembrane</keyword>
<dbReference type="Proteomes" id="UP000007517">
    <property type="component" value="Chromosome"/>
</dbReference>
<keyword evidence="4 6" id="KW-1133">Transmembrane helix</keyword>
<gene>
    <name evidence="8" type="primary">yxiO</name>
    <name evidence="8" type="ordered locus">BLASA_2645</name>
</gene>
<sequence length="457" mass="49304">MTTAPPATGPSVPPVDRALRRERFGWYSYDWAMSVFNTSVTTVFLAPYLTSIAEAAADADGRIHPLGISVPAGSFFGYVLSLSVLLQVLVLPLTGAIADRSGRKRQLLAGFATLGSLCTMAMFFVADDRYLLGASLFIVANLCFGAATVVYYSWLPDLAGPDERDKVSSRGWAFGYLGGALLLALSLALFTQHESLGLTEGEAVRISLASAGVWWAGFTVVSVTLLRNRRPQHVVPAGRSRGALSGGFRQLGATLKDLRRYRLTLWFLVAYLLYNDGIQTVIGVSAQYGAEQLELSQTTLVSAILLVQVVAFLGALALGRTAALIGAKRTVLGALVVWTGVLVAAYFLQTGAAVQFYVLASVIGFVLGGSQALSRSMFSQLIPPGKEAEYFGLYEISDRGTSWLGPFLFALTYQLTDSYRYAIFSLIFFFVAGFYLLAKLDLRQAIVEAGNTPPERV</sequence>
<comment type="subcellular location">
    <subcellularLocation>
        <location evidence="1">Cell membrane</location>
        <topology evidence="1">Multi-pass membrane protein</topology>
    </subcellularLocation>
</comment>
<dbReference type="InterPro" id="IPR020846">
    <property type="entry name" value="MFS_dom"/>
</dbReference>
<evidence type="ECO:0000256" key="4">
    <source>
        <dbReference type="ARBA" id="ARBA00022989"/>
    </source>
</evidence>
<accession>H6RIX9</accession>
<keyword evidence="5 6" id="KW-0472">Membrane</keyword>
<dbReference type="EMBL" id="FO117623">
    <property type="protein sequence ID" value="CCG03521.1"/>
    <property type="molecule type" value="Genomic_DNA"/>
</dbReference>
<dbReference type="SUPFAM" id="SSF103473">
    <property type="entry name" value="MFS general substrate transporter"/>
    <property type="match status" value="1"/>
</dbReference>
<feature type="domain" description="Major facilitator superfamily (MFS) profile" evidence="7">
    <location>
        <begin position="263"/>
        <end position="457"/>
    </location>
</feature>
<feature type="transmembrane region" description="Helical" evidence="6">
    <location>
        <begin position="330"/>
        <end position="348"/>
    </location>
</feature>
<evidence type="ECO:0000256" key="5">
    <source>
        <dbReference type="ARBA" id="ARBA00023136"/>
    </source>
</evidence>
<feature type="transmembrane region" description="Helical" evidence="6">
    <location>
        <begin position="265"/>
        <end position="288"/>
    </location>
</feature>
<keyword evidence="2" id="KW-0813">Transport</keyword>
<keyword evidence="9" id="KW-1185">Reference proteome</keyword>
<proteinExistence type="predicted"/>
<dbReference type="PANTHER" id="PTHR23519:SF1">
    <property type="entry name" value="AUTOPHAGY-RELATED PROTEIN 22"/>
    <property type="match status" value="1"/>
</dbReference>
<feature type="transmembrane region" description="Helical" evidence="6">
    <location>
        <begin position="300"/>
        <end position="318"/>
    </location>
</feature>